<dbReference type="AlphaFoldDB" id="A0AAX4P7W4"/>
<protein>
    <submittedName>
        <fullName evidence="9">ANF_receptor domain-containing protein</fullName>
    </submittedName>
</protein>
<dbReference type="GO" id="GO:0016020">
    <property type="term" value="C:membrane"/>
    <property type="evidence" value="ECO:0007669"/>
    <property type="project" value="UniProtKB-SubCell"/>
</dbReference>
<keyword evidence="10" id="KW-1185">Reference proteome</keyword>
<organism evidence="9 10">
    <name type="scientific">Chloropicon roscoffensis</name>
    <dbReference type="NCBI Taxonomy" id="1461544"/>
    <lineage>
        <taxon>Eukaryota</taxon>
        <taxon>Viridiplantae</taxon>
        <taxon>Chlorophyta</taxon>
        <taxon>Chloropicophyceae</taxon>
        <taxon>Chloropicales</taxon>
        <taxon>Chloropicaceae</taxon>
        <taxon>Chloropicon</taxon>
    </lineage>
</organism>
<keyword evidence="3 6" id="KW-1133">Transmembrane helix</keyword>
<evidence type="ECO:0000313" key="9">
    <source>
        <dbReference type="EMBL" id="WZN62087.1"/>
    </source>
</evidence>
<dbReference type="PANTHER" id="PTHR24060">
    <property type="entry name" value="METABOTROPIC GLUTAMATE RECEPTOR"/>
    <property type="match status" value="1"/>
</dbReference>
<evidence type="ECO:0000313" key="10">
    <source>
        <dbReference type="Proteomes" id="UP001472866"/>
    </source>
</evidence>
<feature type="chain" id="PRO_5043444411" evidence="7">
    <location>
        <begin position="21"/>
        <end position="824"/>
    </location>
</feature>
<evidence type="ECO:0000256" key="2">
    <source>
        <dbReference type="ARBA" id="ARBA00022692"/>
    </source>
</evidence>
<accession>A0AAX4P7W4</accession>
<keyword evidence="5" id="KW-0325">Glycoprotein</keyword>
<feature type="signal peptide" evidence="7">
    <location>
        <begin position="1"/>
        <end position="20"/>
    </location>
</feature>
<dbReference type="SUPFAM" id="SSF53822">
    <property type="entry name" value="Periplasmic binding protein-like I"/>
    <property type="match status" value="1"/>
</dbReference>
<feature type="transmembrane region" description="Helical" evidence="6">
    <location>
        <begin position="656"/>
        <end position="678"/>
    </location>
</feature>
<comment type="subcellular location">
    <subcellularLocation>
        <location evidence="1">Membrane</location>
    </subcellularLocation>
</comment>
<dbReference type="InterPro" id="IPR001828">
    <property type="entry name" value="ANF_lig-bd_rcpt"/>
</dbReference>
<dbReference type="InterPro" id="IPR050726">
    <property type="entry name" value="mGluR"/>
</dbReference>
<feature type="domain" description="Receptor ligand binding region" evidence="8">
    <location>
        <begin position="46"/>
        <end position="433"/>
    </location>
</feature>
<evidence type="ECO:0000259" key="8">
    <source>
        <dbReference type="Pfam" id="PF01094"/>
    </source>
</evidence>
<evidence type="ECO:0000256" key="5">
    <source>
        <dbReference type="ARBA" id="ARBA00023180"/>
    </source>
</evidence>
<feature type="transmembrane region" description="Helical" evidence="6">
    <location>
        <begin position="785"/>
        <end position="805"/>
    </location>
</feature>
<dbReference type="Proteomes" id="UP001472866">
    <property type="component" value="Chromosome 05"/>
</dbReference>
<dbReference type="InterPro" id="IPR028082">
    <property type="entry name" value="Peripla_BP_I"/>
</dbReference>
<evidence type="ECO:0000256" key="4">
    <source>
        <dbReference type="ARBA" id="ARBA00023136"/>
    </source>
</evidence>
<reference evidence="9 10" key="1">
    <citation type="submission" date="2024-03" db="EMBL/GenBank/DDBJ databases">
        <title>Complete genome sequence of the green alga Chloropicon roscoffensis RCC1871.</title>
        <authorList>
            <person name="Lemieux C."/>
            <person name="Pombert J.-F."/>
            <person name="Otis C."/>
            <person name="Turmel M."/>
        </authorList>
    </citation>
    <scope>NUCLEOTIDE SEQUENCE [LARGE SCALE GENOMIC DNA]</scope>
    <source>
        <strain evidence="9 10">RCC1871</strain>
    </source>
</reference>
<gene>
    <name evidence="9" type="ORF">HKI87_05g36230</name>
</gene>
<feature type="transmembrane region" description="Helical" evidence="6">
    <location>
        <begin position="698"/>
        <end position="722"/>
    </location>
</feature>
<sequence>MLRSVALLLCVLSAAFVADAQKANTIKVGGLFPMFKPAMDSSGIRRLHAFIMAVNELNANTTFLPNHKFEFKIEESKRDAGQAFFAAIAVAQWGAEIVCGPASSGPTMNAALALKTYKVPQASYSATSPALSDGETYPFFFRLPPSDAFQTVGLSEMAKEYGWVKMAVMSDTSSYGASGAQAFIDAAKLASQTVLTYQVFSRDSSSIVSELTTVKESKARIIIVVCQASDGATLIHQGYSVGLGGPGYAWVGADGIMNSNLVNALDAKGITSDETKFLVQGVIGLTPGRDETSDEWSAYTTLWGTQPATLSAGGVCSSNTDASGNFIHRRGDVDSDPATPDACAGITTYDPSNPGSYAPYAYDIMMTYAYTADRWFKSVLNGGLGKTGSIADDPEGFFAEIIKTTFNGATGPVGFDANGDRVVGARYLVVNFQDRAAVNLGSWVSGVGFTYTSGVDVVWSDSTTGKANAPKDATSDDCVVGEGWDAVDEVCRTCPSGEYNLNGDATCRTCPKGAVCEGGAQVSVLRDYWADPFTMMSTVKTYRCRPGWCCNAARCQLTTNGTVCASAAAPATTAVQDACSASQCGPHKVGILCGQCTSDAVLVATDCITTCNGVGGESIVVLIIFAFAACTALLMVNHGNSLWGFGLIPEGMVKTFANYFNIMQLLEFTASVAISQLFSLNSYTAVEMTEKCLWDTDALGNMLIGALFPFLAMGSLGVMFIFEMIHRATGIFGFLDGLILPAMGAWRQFIRSTTRRLSRLGVLEKKTFSELGITKAPYYFKYTYVFTQLMLFSHSTIAIVVFRLFQCRKVGAFEVLAYAPGVEC</sequence>
<keyword evidence="2 6" id="KW-0812">Transmembrane</keyword>
<keyword evidence="4 6" id="KW-0472">Membrane</keyword>
<dbReference type="EMBL" id="CP151505">
    <property type="protein sequence ID" value="WZN62087.1"/>
    <property type="molecule type" value="Genomic_DNA"/>
</dbReference>
<evidence type="ECO:0000256" key="3">
    <source>
        <dbReference type="ARBA" id="ARBA00022989"/>
    </source>
</evidence>
<dbReference type="Pfam" id="PF01094">
    <property type="entry name" value="ANF_receptor"/>
    <property type="match status" value="1"/>
</dbReference>
<keyword evidence="7" id="KW-0732">Signal</keyword>
<dbReference type="Gene3D" id="3.40.50.2300">
    <property type="match status" value="3"/>
</dbReference>
<feature type="transmembrane region" description="Helical" evidence="6">
    <location>
        <begin position="618"/>
        <end position="636"/>
    </location>
</feature>
<name>A0AAX4P7W4_9CHLO</name>
<proteinExistence type="predicted"/>
<evidence type="ECO:0000256" key="7">
    <source>
        <dbReference type="SAM" id="SignalP"/>
    </source>
</evidence>
<feature type="transmembrane region" description="Helical" evidence="6">
    <location>
        <begin position="729"/>
        <end position="750"/>
    </location>
</feature>
<evidence type="ECO:0000256" key="1">
    <source>
        <dbReference type="ARBA" id="ARBA00004370"/>
    </source>
</evidence>
<evidence type="ECO:0000256" key="6">
    <source>
        <dbReference type="SAM" id="Phobius"/>
    </source>
</evidence>